<protein>
    <submittedName>
        <fullName evidence="2">Uncharacterized protein</fullName>
    </submittedName>
</protein>
<organism evidence="2 3">
    <name type="scientific">Fistulina hepatica ATCC 64428</name>
    <dbReference type="NCBI Taxonomy" id="1128425"/>
    <lineage>
        <taxon>Eukaryota</taxon>
        <taxon>Fungi</taxon>
        <taxon>Dikarya</taxon>
        <taxon>Basidiomycota</taxon>
        <taxon>Agaricomycotina</taxon>
        <taxon>Agaricomycetes</taxon>
        <taxon>Agaricomycetidae</taxon>
        <taxon>Agaricales</taxon>
        <taxon>Fistulinaceae</taxon>
        <taxon>Fistulina</taxon>
    </lineage>
</organism>
<dbReference type="AlphaFoldDB" id="A0A0D7AJG5"/>
<feature type="region of interest" description="Disordered" evidence="1">
    <location>
        <begin position="322"/>
        <end position="344"/>
    </location>
</feature>
<sequence>MGAWIERAVTIRLDIEAQKAVQPMRERQQTHESMYAPFGYSVDGVVPRRFTVMRMGNKLAVSDLFDEGNRLWLADAARWEDQIDEEGLPLILSHDYLIPSSGGETSTSGEEPLLVGEEYVREVSSSIVWETRGDYVLSLRVGVHHRADPVRAMMMALARAQGVDVREIENSAEADILGEVAAVTIARALDVWSENSPEEPYGHHRYMARRVNREGSHFLITDLHLRLVFLLARDAILNPFFNIGGWITRTRQRWTTRRSQYSLVNTYLWQSVMEQINEQAQQNGSIPSEGPLLSPYDEEALSDASSLQRENLIMEREQHQQNRLVESDGDEQENNSDLHSEEDPPVFTLLGHRLYPDGTIIYTDDIYIPATLQGSYMDIGETYGDDDYDLPPLEPLSEVVEYDDLPALERVSDSDTVWDDNEAVSEWSDISVSPSAR</sequence>
<keyword evidence="3" id="KW-1185">Reference proteome</keyword>
<evidence type="ECO:0000256" key="1">
    <source>
        <dbReference type="SAM" id="MobiDB-lite"/>
    </source>
</evidence>
<name>A0A0D7AJG5_9AGAR</name>
<evidence type="ECO:0000313" key="3">
    <source>
        <dbReference type="Proteomes" id="UP000054144"/>
    </source>
</evidence>
<dbReference type="Proteomes" id="UP000054144">
    <property type="component" value="Unassembled WGS sequence"/>
</dbReference>
<reference evidence="2 3" key="1">
    <citation type="journal article" date="2015" name="Fungal Genet. Biol.">
        <title>Evolution of novel wood decay mechanisms in Agaricales revealed by the genome sequences of Fistulina hepatica and Cylindrobasidium torrendii.</title>
        <authorList>
            <person name="Floudas D."/>
            <person name="Held B.W."/>
            <person name="Riley R."/>
            <person name="Nagy L.G."/>
            <person name="Koehler G."/>
            <person name="Ransdell A.S."/>
            <person name="Younus H."/>
            <person name="Chow J."/>
            <person name="Chiniquy J."/>
            <person name="Lipzen A."/>
            <person name="Tritt A."/>
            <person name="Sun H."/>
            <person name="Haridas S."/>
            <person name="LaButti K."/>
            <person name="Ohm R.A."/>
            <person name="Kues U."/>
            <person name="Blanchette R.A."/>
            <person name="Grigoriev I.V."/>
            <person name="Minto R.E."/>
            <person name="Hibbett D.S."/>
        </authorList>
    </citation>
    <scope>NUCLEOTIDE SEQUENCE [LARGE SCALE GENOMIC DNA]</scope>
    <source>
        <strain evidence="2 3">ATCC 64428</strain>
    </source>
</reference>
<proteinExistence type="predicted"/>
<evidence type="ECO:0000313" key="2">
    <source>
        <dbReference type="EMBL" id="KIY51707.1"/>
    </source>
</evidence>
<dbReference type="EMBL" id="KN881648">
    <property type="protein sequence ID" value="KIY51707.1"/>
    <property type="molecule type" value="Genomic_DNA"/>
</dbReference>
<accession>A0A0D7AJG5</accession>
<gene>
    <name evidence="2" type="ORF">FISHEDRAFT_56401</name>
</gene>